<reference evidence="3 4" key="1">
    <citation type="submission" date="2018-09" db="EMBL/GenBank/DDBJ databases">
        <title>The draft genome of Acinetobacter sp. strains.</title>
        <authorList>
            <person name="Qin J."/>
            <person name="Feng Y."/>
            <person name="Zong Z."/>
        </authorList>
    </citation>
    <scope>NUCLEOTIDE SEQUENCE [LARGE SCALE GENOMIC DNA]</scope>
    <source>
        <strain evidence="3 4">WCHAc060001</strain>
    </source>
</reference>
<proteinExistence type="inferred from homology"/>
<dbReference type="Pfam" id="PF03616">
    <property type="entry name" value="Glt_symporter"/>
    <property type="match status" value="1"/>
</dbReference>
<evidence type="ECO:0000256" key="2">
    <source>
        <dbReference type="NCBIfam" id="TIGR00210"/>
    </source>
</evidence>
<feature type="transmembrane region" description="Helical" evidence="1">
    <location>
        <begin position="232"/>
        <end position="252"/>
    </location>
</feature>
<dbReference type="PANTHER" id="PTHR36178">
    <property type="entry name" value="SLR0625 PROTEIN"/>
    <property type="match status" value="1"/>
</dbReference>
<protein>
    <recommendedName>
        <fullName evidence="1 2">Sodium/glutamate symporter</fullName>
    </recommendedName>
</protein>
<keyword evidence="1" id="KW-0029">Amino-acid transport</keyword>
<dbReference type="InterPro" id="IPR004445">
    <property type="entry name" value="GltS"/>
</dbReference>
<feature type="transmembrane region" description="Helical" evidence="1">
    <location>
        <begin position="289"/>
        <end position="312"/>
    </location>
</feature>
<name>A0ABX9U8C9_9GAMM</name>
<keyword evidence="1" id="KW-0769">Symport</keyword>
<sequence>MELTFNAFYTLIAAVIVLLLGRFLVNKIDFLKRYNIPEPVAGGLVAAILSLVVHSLWGFSISTSTQLQTSFMLIFFASIGLSANFAKLKEGGIGLVIFLIAVSTFIVVQNAVGMSLATLLGLDPLIGLIAGSITLTGGHGTGGAWGEILETQHGIQGALALGMASATFGLIIGGIIGGPLAKLLINRHNISAPRTQEQIAQSDETPLTDINSTEYVPFEYPHRVRLITADNAITTLGLFAACLAFAEFMTTYSKGTFFELPTFVWALAGGVILRNVLEGIFKIQIFDRAIDVFGNASLSLYLAMALLSLKLWQLADLAGPLVVILGAQTLTMALYAAFITFRVMGKNYDAAVLAAGHCGFGMGATPTAVANMQAITNMYGPSHKAFLIVPLCGAFFVDLINATVIQLILKFFA</sequence>
<keyword evidence="1" id="KW-0812">Transmembrane</keyword>
<dbReference type="HAMAP" id="MF_02062">
    <property type="entry name" value="GltS"/>
    <property type="match status" value="1"/>
</dbReference>
<feature type="transmembrane region" description="Helical" evidence="1">
    <location>
        <begin position="37"/>
        <end position="57"/>
    </location>
</feature>
<dbReference type="RefSeq" id="WP_121531371.1">
    <property type="nucleotide sequence ID" value="NZ_RCHE01000007.1"/>
</dbReference>
<feature type="transmembrane region" description="Helical" evidence="1">
    <location>
        <begin position="6"/>
        <end position="25"/>
    </location>
</feature>
<keyword evidence="4" id="KW-1185">Reference proteome</keyword>
<keyword evidence="1" id="KW-0915">Sodium</keyword>
<dbReference type="Proteomes" id="UP000273105">
    <property type="component" value="Unassembled WGS sequence"/>
</dbReference>
<comment type="similarity">
    <text evidence="1">Belongs to the glutamate:Na(+) symporter (ESS) (TC 2.A.27) family.</text>
</comment>
<comment type="caution">
    <text evidence="3">The sequence shown here is derived from an EMBL/GenBank/DDBJ whole genome shotgun (WGS) entry which is preliminary data.</text>
</comment>
<dbReference type="EMBL" id="RCHE01000007">
    <property type="protein sequence ID" value="RLL48738.1"/>
    <property type="molecule type" value="Genomic_DNA"/>
</dbReference>
<keyword evidence="1" id="KW-0472">Membrane</keyword>
<evidence type="ECO:0000313" key="4">
    <source>
        <dbReference type="Proteomes" id="UP000273105"/>
    </source>
</evidence>
<keyword evidence="1" id="KW-1133">Transmembrane helix</keyword>
<gene>
    <name evidence="1 3" type="primary">gltS</name>
    <name evidence="3" type="ORF">D9K79_04725</name>
</gene>
<feature type="transmembrane region" description="Helical" evidence="1">
    <location>
        <begin position="93"/>
        <end position="112"/>
    </location>
</feature>
<feature type="transmembrane region" description="Helical" evidence="1">
    <location>
        <begin position="385"/>
        <end position="409"/>
    </location>
</feature>
<feature type="transmembrane region" description="Helical" evidence="1">
    <location>
        <begin position="258"/>
        <end position="277"/>
    </location>
</feature>
<comment type="function">
    <text evidence="1">Catalyzes the sodium-dependent transport of glutamate.</text>
</comment>
<comment type="subcellular location">
    <subcellularLocation>
        <location evidence="1">Cell inner membrane</location>
        <topology evidence="1">Multi-pass membrane protein</topology>
    </subcellularLocation>
</comment>
<feature type="transmembrane region" description="Helical" evidence="1">
    <location>
        <begin position="318"/>
        <end position="338"/>
    </location>
</feature>
<keyword evidence="1" id="KW-0813">Transport</keyword>
<keyword evidence="1" id="KW-1003">Cell membrane</keyword>
<feature type="transmembrane region" description="Helical" evidence="1">
    <location>
        <begin position="350"/>
        <end position="373"/>
    </location>
</feature>
<feature type="transmembrane region" description="Helical" evidence="1">
    <location>
        <begin position="69"/>
        <end position="86"/>
    </location>
</feature>
<evidence type="ECO:0000256" key="1">
    <source>
        <dbReference type="HAMAP-Rule" id="MF_02062"/>
    </source>
</evidence>
<keyword evidence="1" id="KW-0739">Sodium transport</keyword>
<dbReference type="NCBIfam" id="TIGR00210">
    <property type="entry name" value="gltS"/>
    <property type="match status" value="1"/>
</dbReference>
<dbReference type="PANTHER" id="PTHR36178:SF1">
    <property type="entry name" value="SODIUM_GLUTAMATE SYMPORTER"/>
    <property type="match status" value="1"/>
</dbReference>
<organism evidence="3 4">
    <name type="scientific">Acinetobacter cumulans</name>
    <dbReference type="NCBI Taxonomy" id="2136182"/>
    <lineage>
        <taxon>Bacteria</taxon>
        <taxon>Pseudomonadati</taxon>
        <taxon>Pseudomonadota</taxon>
        <taxon>Gammaproteobacteria</taxon>
        <taxon>Moraxellales</taxon>
        <taxon>Moraxellaceae</taxon>
        <taxon>Acinetobacter</taxon>
    </lineage>
</organism>
<feature type="transmembrane region" description="Helical" evidence="1">
    <location>
        <begin position="159"/>
        <end position="185"/>
    </location>
</feature>
<evidence type="ECO:0000313" key="3">
    <source>
        <dbReference type="EMBL" id="RLL48738.1"/>
    </source>
</evidence>
<keyword evidence="1" id="KW-0997">Cell inner membrane</keyword>
<keyword evidence="1" id="KW-0406">Ion transport</keyword>
<accession>A0ABX9U8C9</accession>